<keyword evidence="10" id="KW-1185">Reference proteome</keyword>
<evidence type="ECO:0000256" key="3">
    <source>
        <dbReference type="ARBA" id="ARBA00022692"/>
    </source>
</evidence>
<evidence type="ECO:0000256" key="5">
    <source>
        <dbReference type="ARBA" id="ARBA00023136"/>
    </source>
</evidence>
<feature type="transmembrane region" description="Helical" evidence="7">
    <location>
        <begin position="220"/>
        <end position="250"/>
    </location>
</feature>
<comment type="similarity">
    <text evidence="7">Belongs to the DHHC palmitoyltransferase family.</text>
</comment>
<keyword evidence="3 7" id="KW-0812">Transmembrane</keyword>
<evidence type="ECO:0000313" key="9">
    <source>
        <dbReference type="EMBL" id="CAK9073084.1"/>
    </source>
</evidence>
<gene>
    <name evidence="9" type="ORF">SCF082_LOCUS35856</name>
</gene>
<comment type="catalytic activity">
    <reaction evidence="7">
        <text>L-cysteinyl-[protein] + hexadecanoyl-CoA = S-hexadecanoyl-L-cysteinyl-[protein] + CoA</text>
        <dbReference type="Rhea" id="RHEA:36683"/>
        <dbReference type="Rhea" id="RHEA-COMP:10131"/>
        <dbReference type="Rhea" id="RHEA-COMP:11032"/>
        <dbReference type="ChEBI" id="CHEBI:29950"/>
        <dbReference type="ChEBI" id="CHEBI:57287"/>
        <dbReference type="ChEBI" id="CHEBI:57379"/>
        <dbReference type="ChEBI" id="CHEBI:74151"/>
        <dbReference type="EC" id="2.3.1.225"/>
    </reaction>
</comment>
<evidence type="ECO:0000256" key="4">
    <source>
        <dbReference type="ARBA" id="ARBA00022989"/>
    </source>
</evidence>
<evidence type="ECO:0000313" key="10">
    <source>
        <dbReference type="Proteomes" id="UP001642464"/>
    </source>
</evidence>
<dbReference type="PROSITE" id="PS50216">
    <property type="entry name" value="DHHC"/>
    <property type="match status" value="1"/>
</dbReference>
<dbReference type="Proteomes" id="UP001642464">
    <property type="component" value="Unassembled WGS sequence"/>
</dbReference>
<dbReference type="Pfam" id="PF01529">
    <property type="entry name" value="DHHC"/>
    <property type="match status" value="1"/>
</dbReference>
<keyword evidence="2 7" id="KW-0808">Transferase</keyword>
<keyword evidence="6 7" id="KW-0012">Acyltransferase</keyword>
<comment type="domain">
    <text evidence="7">The DHHC domain is required for palmitoyltransferase activity.</text>
</comment>
<accession>A0ABP0PDH2</accession>
<feature type="transmembrane region" description="Helical" evidence="7">
    <location>
        <begin position="32"/>
        <end position="52"/>
    </location>
</feature>
<keyword evidence="4 7" id="KW-1133">Transmembrane helix</keyword>
<evidence type="ECO:0000256" key="2">
    <source>
        <dbReference type="ARBA" id="ARBA00022679"/>
    </source>
</evidence>
<dbReference type="InterPro" id="IPR039859">
    <property type="entry name" value="PFA4/ZDH16/20/ERF2-like"/>
</dbReference>
<name>A0ABP0PDH2_9DINO</name>
<proteinExistence type="inferred from homology"/>
<comment type="caution">
    <text evidence="9">The sequence shown here is derived from an EMBL/GenBank/DDBJ whole genome shotgun (WGS) entry which is preliminary data.</text>
</comment>
<reference evidence="9 10" key="1">
    <citation type="submission" date="2024-02" db="EMBL/GenBank/DDBJ databases">
        <authorList>
            <person name="Chen Y."/>
            <person name="Shah S."/>
            <person name="Dougan E. K."/>
            <person name="Thang M."/>
            <person name="Chan C."/>
        </authorList>
    </citation>
    <scope>NUCLEOTIDE SEQUENCE [LARGE SCALE GENOMIC DNA]</scope>
</reference>
<organism evidence="9 10">
    <name type="scientific">Durusdinium trenchii</name>
    <dbReference type="NCBI Taxonomy" id="1381693"/>
    <lineage>
        <taxon>Eukaryota</taxon>
        <taxon>Sar</taxon>
        <taxon>Alveolata</taxon>
        <taxon>Dinophyceae</taxon>
        <taxon>Suessiales</taxon>
        <taxon>Symbiodiniaceae</taxon>
        <taxon>Durusdinium</taxon>
    </lineage>
</organism>
<evidence type="ECO:0000256" key="1">
    <source>
        <dbReference type="ARBA" id="ARBA00004141"/>
    </source>
</evidence>
<feature type="domain" description="Palmitoyltransferase DHHC" evidence="8">
    <location>
        <begin position="131"/>
        <end position="255"/>
    </location>
</feature>
<keyword evidence="5 7" id="KW-0472">Membrane</keyword>
<evidence type="ECO:0000256" key="7">
    <source>
        <dbReference type="RuleBase" id="RU079119"/>
    </source>
</evidence>
<dbReference type="PANTHER" id="PTHR22883">
    <property type="entry name" value="ZINC FINGER DHHC DOMAIN CONTAINING PROTEIN"/>
    <property type="match status" value="1"/>
</dbReference>
<protein>
    <recommendedName>
        <fullName evidence="7">Palmitoyltransferase</fullName>
        <ecNumber evidence="7">2.3.1.225</ecNumber>
    </recommendedName>
</protein>
<sequence>MSPVDLAHVQNHQEILDALCEEGACLPCERRFTGPGCLLLLLACNAAAFYILQREQGFDSNSTFNVALLVLVSLFLCGLALSNGLDPGAVDPDEVQYLKEWRTSPKVKVTLPRDPTEDEIFVVETSDEEEKEPYRWCRSCNLWRPPGVSHCSECRKCFWRMDHHCWLIGNCVAMRNHRFFTLMVVCGCLAWTSVLVKTLWDFFLEETHRNFLEFEWFDIIAVLFIVWSLLGLAFLVPFSLFHVSALLCNITSKNACGHRRISWTSRRMNGFEEYDQIFCGPLQMRPCQEHRSIHMQPRETTNG</sequence>
<evidence type="ECO:0000256" key="6">
    <source>
        <dbReference type="ARBA" id="ARBA00023315"/>
    </source>
</evidence>
<feature type="transmembrane region" description="Helical" evidence="7">
    <location>
        <begin position="64"/>
        <end position="81"/>
    </location>
</feature>
<feature type="transmembrane region" description="Helical" evidence="7">
    <location>
        <begin position="179"/>
        <end position="200"/>
    </location>
</feature>
<dbReference type="EMBL" id="CAXAMM010034581">
    <property type="protein sequence ID" value="CAK9073084.1"/>
    <property type="molecule type" value="Genomic_DNA"/>
</dbReference>
<dbReference type="EC" id="2.3.1.225" evidence="7"/>
<comment type="subcellular location">
    <subcellularLocation>
        <location evidence="1">Membrane</location>
        <topology evidence="1">Multi-pass membrane protein</topology>
    </subcellularLocation>
</comment>
<evidence type="ECO:0000259" key="8">
    <source>
        <dbReference type="Pfam" id="PF01529"/>
    </source>
</evidence>
<dbReference type="InterPro" id="IPR001594">
    <property type="entry name" value="Palmitoyltrfase_DHHC"/>
</dbReference>